<organism evidence="2 3">
    <name type="scientific">Mesorhizobium neociceri</name>
    <dbReference type="NCBI Taxonomy" id="1307853"/>
    <lineage>
        <taxon>Bacteria</taxon>
        <taxon>Pseudomonadati</taxon>
        <taxon>Pseudomonadota</taxon>
        <taxon>Alphaproteobacteria</taxon>
        <taxon>Hyphomicrobiales</taxon>
        <taxon>Phyllobacteriaceae</taxon>
        <taxon>Mesorhizobium</taxon>
    </lineage>
</organism>
<dbReference type="InterPro" id="IPR016181">
    <property type="entry name" value="Acyl_CoA_acyltransferase"/>
</dbReference>
<dbReference type="EMBL" id="JACDTY010000037">
    <property type="protein sequence ID" value="MBA1145208.1"/>
    <property type="molecule type" value="Genomic_DNA"/>
</dbReference>
<dbReference type="InterPro" id="IPR051531">
    <property type="entry name" value="N-acetyltransferase"/>
</dbReference>
<evidence type="ECO:0000259" key="1">
    <source>
        <dbReference type="PROSITE" id="PS51186"/>
    </source>
</evidence>
<dbReference type="Pfam" id="PF13302">
    <property type="entry name" value="Acetyltransf_3"/>
    <property type="match status" value="1"/>
</dbReference>
<reference evidence="2 3" key="1">
    <citation type="submission" date="2020-07" db="EMBL/GenBank/DDBJ databases">
        <title>Definition of the novel symbiovar canariense within Mesorhizobium novociceri, a new species of genus Mesorhizobium nodulating Cicer canariense in the Caldera de Taburiente National Park (La Palma, Canary Islands).</title>
        <authorList>
            <person name="Leon-Barrios M."/>
            <person name="Perez-Yepez J."/>
            <person name="Flores-Felix J.D."/>
            <person name="Ramirez-Baena M.H."/>
            <person name="Pulido-Suarez L."/>
            <person name="Igual J.M."/>
            <person name="Velazquez E."/>
            <person name="Peix A."/>
        </authorList>
    </citation>
    <scope>NUCLEOTIDE SEQUENCE [LARGE SCALE GENOMIC DNA]</scope>
    <source>
        <strain evidence="2 3">CCANP35</strain>
    </source>
</reference>
<sequence length="182" mass="20405">MRLTTERLVLRPWQDKDRSPMASIYSDARVGRFYPKVRTAEEANIEIDLAIECARTNGFHFQAAELKGCGEFIGMIGLGVLSQSAQAVIPTHPRVEIGWVLAKEHWGKGFAPEGAQAWLGFAWSIGLPEVVGLTTKANVPSQRVMQKIGMSYDPLADYESPNLDEGHWLRPRVVYRKRNPTL</sequence>
<protein>
    <submittedName>
        <fullName evidence="2">GNAT family N-acetyltransferase</fullName>
    </submittedName>
</protein>
<dbReference type="Proteomes" id="UP000558284">
    <property type="component" value="Unassembled WGS sequence"/>
</dbReference>
<keyword evidence="3" id="KW-1185">Reference proteome</keyword>
<dbReference type="GO" id="GO:0016747">
    <property type="term" value="F:acyltransferase activity, transferring groups other than amino-acyl groups"/>
    <property type="evidence" value="ECO:0007669"/>
    <property type="project" value="InterPro"/>
</dbReference>
<keyword evidence="2" id="KW-0808">Transferase</keyword>
<feature type="domain" description="N-acetyltransferase" evidence="1">
    <location>
        <begin position="8"/>
        <end position="170"/>
    </location>
</feature>
<dbReference type="PROSITE" id="PS51186">
    <property type="entry name" value="GNAT"/>
    <property type="match status" value="1"/>
</dbReference>
<dbReference type="RefSeq" id="WP_181062107.1">
    <property type="nucleotide sequence ID" value="NZ_JACDTY010000037.1"/>
</dbReference>
<accession>A0A838BF69</accession>
<gene>
    <name evidence="2" type="ORF">H0241_34120</name>
</gene>
<dbReference type="InterPro" id="IPR000182">
    <property type="entry name" value="GNAT_dom"/>
</dbReference>
<dbReference type="AlphaFoldDB" id="A0A838BF69"/>
<proteinExistence type="predicted"/>
<evidence type="ECO:0000313" key="3">
    <source>
        <dbReference type="Proteomes" id="UP000558284"/>
    </source>
</evidence>
<evidence type="ECO:0000313" key="2">
    <source>
        <dbReference type="EMBL" id="MBA1145208.1"/>
    </source>
</evidence>
<dbReference type="PANTHER" id="PTHR43792:SF1">
    <property type="entry name" value="N-ACETYLTRANSFERASE DOMAIN-CONTAINING PROTEIN"/>
    <property type="match status" value="1"/>
</dbReference>
<dbReference type="PANTHER" id="PTHR43792">
    <property type="entry name" value="GNAT FAMILY, PUTATIVE (AFU_ORTHOLOGUE AFUA_3G00765)-RELATED-RELATED"/>
    <property type="match status" value="1"/>
</dbReference>
<dbReference type="Gene3D" id="3.40.630.30">
    <property type="match status" value="1"/>
</dbReference>
<name>A0A838BF69_9HYPH</name>
<dbReference type="SUPFAM" id="SSF55729">
    <property type="entry name" value="Acyl-CoA N-acyltransferases (Nat)"/>
    <property type="match status" value="1"/>
</dbReference>
<comment type="caution">
    <text evidence="2">The sequence shown here is derived from an EMBL/GenBank/DDBJ whole genome shotgun (WGS) entry which is preliminary data.</text>
</comment>